<evidence type="ECO:0008006" key="3">
    <source>
        <dbReference type="Google" id="ProtNLM"/>
    </source>
</evidence>
<accession>A0ABR1YIP5</accession>
<evidence type="ECO:0000313" key="1">
    <source>
        <dbReference type="EMBL" id="KAK8230586.1"/>
    </source>
</evidence>
<dbReference type="PANTHER" id="PTHR47843">
    <property type="entry name" value="BTB DOMAIN-CONTAINING PROTEIN-RELATED"/>
    <property type="match status" value="1"/>
</dbReference>
<evidence type="ECO:0000313" key="2">
    <source>
        <dbReference type="Proteomes" id="UP001492380"/>
    </source>
</evidence>
<comment type="caution">
    <text evidence="1">The sequence shown here is derived from an EMBL/GenBank/DDBJ whole genome shotgun (WGS) entry which is preliminary data.</text>
</comment>
<proteinExistence type="predicted"/>
<reference evidence="1 2" key="1">
    <citation type="submission" date="2024-04" db="EMBL/GenBank/DDBJ databases">
        <title>Phyllosticta paracitricarpa is synonymous to the EU quarantine fungus P. citricarpa based on phylogenomic analyses.</title>
        <authorList>
            <consortium name="Lawrence Berkeley National Laboratory"/>
            <person name="Van Ingen-Buijs V.A."/>
            <person name="Van Westerhoven A.C."/>
            <person name="Haridas S."/>
            <person name="Skiadas P."/>
            <person name="Martin F."/>
            <person name="Groenewald J.Z."/>
            <person name="Crous P.W."/>
            <person name="Seidl M.F."/>
        </authorList>
    </citation>
    <scope>NUCLEOTIDE SEQUENCE [LARGE SCALE GENOMIC DNA]</scope>
    <source>
        <strain evidence="1 2">CBS 123374</strain>
    </source>
</reference>
<gene>
    <name evidence="1" type="ORF">HDK90DRAFT_467957</name>
</gene>
<dbReference type="PANTHER" id="PTHR47843:SF5">
    <property type="entry name" value="BTB_POZ DOMAIN PROTEIN"/>
    <property type="match status" value="1"/>
</dbReference>
<organism evidence="1 2">
    <name type="scientific">Phyllosticta capitalensis</name>
    <dbReference type="NCBI Taxonomy" id="121624"/>
    <lineage>
        <taxon>Eukaryota</taxon>
        <taxon>Fungi</taxon>
        <taxon>Dikarya</taxon>
        <taxon>Ascomycota</taxon>
        <taxon>Pezizomycotina</taxon>
        <taxon>Dothideomycetes</taxon>
        <taxon>Dothideomycetes incertae sedis</taxon>
        <taxon>Botryosphaeriales</taxon>
        <taxon>Phyllostictaceae</taxon>
        <taxon>Phyllosticta</taxon>
    </lineage>
</organism>
<name>A0ABR1YIP5_9PEZI</name>
<dbReference type="Proteomes" id="UP001492380">
    <property type="component" value="Unassembled WGS sequence"/>
</dbReference>
<protein>
    <recommendedName>
        <fullName evidence="3">BTB domain-containing protein</fullName>
    </recommendedName>
</protein>
<dbReference type="InterPro" id="IPR011333">
    <property type="entry name" value="SKP1/BTB/POZ_sf"/>
</dbReference>
<sequence>MLIFAGSSRATAPPTSESVPAMVENTTYTRRLFVGAANSSKMQSMVHSRRVGCAALMRNLQSILTLPQEAQTGVVELLNDPPAAIRLLLQFLYTGKYNYFVNDNDEPSAPLCLFHLDVYICGVIYQLSELQKLAKASFLTALCERKTMANCVMPTAIATLYKSTPESDRGLRDYFEDYSVRHMPMLLQNPSFLELMLTCNPFRRAVARATHYQRTRVARLENHIADLQVQIKIPEFEAKQTSQKYRCPTKGCRVMMRSRRLMATDDVFCVGCKTISDTSEWKEDKSKKGRAKLKN</sequence>
<keyword evidence="2" id="KW-1185">Reference proteome</keyword>
<dbReference type="Gene3D" id="3.30.710.10">
    <property type="entry name" value="Potassium Channel Kv1.1, Chain A"/>
    <property type="match status" value="1"/>
</dbReference>
<dbReference type="EMBL" id="JBBWRZ010000008">
    <property type="protein sequence ID" value="KAK8230586.1"/>
    <property type="molecule type" value="Genomic_DNA"/>
</dbReference>